<dbReference type="InterPro" id="IPR001764">
    <property type="entry name" value="Glyco_hydro_3_N"/>
</dbReference>
<dbReference type="InterPro" id="IPR013783">
    <property type="entry name" value="Ig-like_fold"/>
</dbReference>
<comment type="similarity">
    <text evidence="2">Belongs to the glycosyl hydrolase 3 family.</text>
</comment>
<dbReference type="SUPFAM" id="SSF51445">
    <property type="entry name" value="(Trans)glycosidases"/>
    <property type="match status" value="1"/>
</dbReference>
<feature type="domain" description="Fibronectin type III-like" evidence="7">
    <location>
        <begin position="667"/>
        <end position="740"/>
    </location>
</feature>
<comment type="catalytic activity">
    <reaction evidence="1">
        <text>Hydrolysis of terminal, non-reducing beta-D-glucosyl residues with release of beta-D-glucose.</text>
        <dbReference type="EC" id="3.2.1.21"/>
    </reaction>
</comment>
<proteinExistence type="inferred from homology"/>
<dbReference type="InterPro" id="IPR002772">
    <property type="entry name" value="Glyco_hydro_3_C"/>
</dbReference>
<dbReference type="Gene3D" id="2.60.40.10">
    <property type="entry name" value="Immunoglobulins"/>
    <property type="match status" value="1"/>
</dbReference>
<dbReference type="Gene3D" id="3.40.50.1700">
    <property type="entry name" value="Glycoside hydrolase family 3 C-terminal domain"/>
    <property type="match status" value="1"/>
</dbReference>
<dbReference type="Proteomes" id="UP000653674">
    <property type="component" value="Unassembled WGS sequence"/>
</dbReference>
<keyword evidence="4" id="KW-0732">Signal</keyword>
<dbReference type="InterPro" id="IPR017853">
    <property type="entry name" value="GH"/>
</dbReference>
<dbReference type="InterPro" id="IPR036881">
    <property type="entry name" value="Glyco_hydro_3_C_sf"/>
</dbReference>
<dbReference type="SMART" id="SM01217">
    <property type="entry name" value="Fn3_like"/>
    <property type="match status" value="1"/>
</dbReference>
<evidence type="ECO:0000256" key="1">
    <source>
        <dbReference type="ARBA" id="ARBA00000448"/>
    </source>
</evidence>
<evidence type="ECO:0000256" key="4">
    <source>
        <dbReference type="ARBA" id="ARBA00022729"/>
    </source>
</evidence>
<dbReference type="Pfam" id="PF01915">
    <property type="entry name" value="Glyco_hydro_3_C"/>
    <property type="match status" value="1"/>
</dbReference>
<dbReference type="Pfam" id="PF14310">
    <property type="entry name" value="Fn3-like"/>
    <property type="match status" value="1"/>
</dbReference>
<keyword evidence="6" id="KW-0326">Glycosidase</keyword>
<evidence type="ECO:0000313" key="8">
    <source>
        <dbReference type="EMBL" id="GIG75957.1"/>
    </source>
</evidence>
<dbReference type="EMBL" id="BONU01000041">
    <property type="protein sequence ID" value="GIG75957.1"/>
    <property type="molecule type" value="Genomic_DNA"/>
</dbReference>
<organism evidence="8 9">
    <name type="scientific">Planosporangium flavigriseum</name>
    <dbReference type="NCBI Taxonomy" id="373681"/>
    <lineage>
        <taxon>Bacteria</taxon>
        <taxon>Bacillati</taxon>
        <taxon>Actinomycetota</taxon>
        <taxon>Actinomycetes</taxon>
        <taxon>Micromonosporales</taxon>
        <taxon>Micromonosporaceae</taxon>
        <taxon>Planosporangium</taxon>
    </lineage>
</organism>
<gene>
    <name evidence="8" type="primary">xloA</name>
    <name evidence="8" type="ORF">Pfl04_43610</name>
</gene>
<dbReference type="InterPro" id="IPR026891">
    <property type="entry name" value="Fn3-like"/>
</dbReference>
<dbReference type="RefSeq" id="WP_168079680.1">
    <property type="nucleotide sequence ID" value="NZ_BAAAQJ010000029.1"/>
</dbReference>
<dbReference type="PANTHER" id="PTHR30620">
    <property type="entry name" value="PERIPLASMIC BETA-GLUCOSIDASE-RELATED"/>
    <property type="match status" value="1"/>
</dbReference>
<dbReference type="PRINTS" id="PR00133">
    <property type="entry name" value="GLHYDRLASE3"/>
</dbReference>
<dbReference type="SUPFAM" id="SSF52279">
    <property type="entry name" value="Beta-D-glucan exohydrolase, C-terminal domain"/>
    <property type="match status" value="1"/>
</dbReference>
<reference evidence="8" key="1">
    <citation type="submission" date="2021-01" db="EMBL/GenBank/DDBJ databases">
        <title>Whole genome shotgun sequence of Planosporangium flavigriseum NBRC 105377.</title>
        <authorList>
            <person name="Komaki H."/>
            <person name="Tamura T."/>
        </authorList>
    </citation>
    <scope>NUCLEOTIDE SEQUENCE</scope>
    <source>
        <strain evidence="8">NBRC 105377</strain>
    </source>
</reference>
<dbReference type="Gene3D" id="3.20.20.300">
    <property type="entry name" value="Glycoside hydrolase, family 3, N-terminal domain"/>
    <property type="match status" value="1"/>
</dbReference>
<evidence type="ECO:0000256" key="5">
    <source>
        <dbReference type="ARBA" id="ARBA00022801"/>
    </source>
</evidence>
<comment type="caution">
    <text evidence="8">The sequence shown here is derived from an EMBL/GenBank/DDBJ whole genome shotgun (WGS) entry which is preliminary data.</text>
</comment>
<sequence length="751" mass="77959">MIGACVGLTVASTASTAAAENGEVYLRASAPVNARVQDLVRRMTLDEKVGQLEQIAVNRLLGDCNWSGGAFNETCMKQVLADAHTGSILSGGGMGPQSNTPKDWAVMINTIQKYAMEHSRLRIPIVYGVDAVHGHNNVLGATLFPHQIGLGAAWDPALVGAAAESTQRAVAATGVTWNFAPVADLARDQRWGRYYETYSEDPLLAGESAASAVRGLQNSASGRKVAASVKHFAGYSEPANGHDRVPADLSMRYLQDTILPSYKAAVDAGALTVMVNSGAINGVPVHASRYLLTDVLRNQWRFQGVVISDWNDVLSLQTAYHIVGDYPSAIAAAVNAGVDMAMVPPDDRRFHASAVDAVKRGLISQRRLDEAVGRVLRLKFTLGLFEHPYVDPDKANAAVLGTDSDLARKAATESLVLLRNSGGVLPLAAGKRVLVTGPSADSMPNQTGGWTIGWQGVPDGVTVPGTTIVQGLKANAPAGTSVEYVPDGAAAAAQAQSADAIVVVVGEKPGAEGLSDAPRPELAADQQDLVASLQATGKPVVVVVVSARPLVLGRAAGTAGLLAAWLPGTEGGNAVADVLYGKANPSGRLPVSWPKNLGNEPMYYQQLPGTNSGPDSGYSPAYAFGAGLSYTTYTMGNLTVNRSQVRPGDTVGLDVTVANTGTRAGDLVVPIYVSQPTSAVLAPAKRLVAFTRVTLAAGQSRTVHLTFPASRLAVTPGDVDGAGPTRVAPGAYQLSAGDLSASGPTAAFTVR</sequence>
<name>A0A8J3LNI1_9ACTN</name>
<protein>
    <recommendedName>
        <fullName evidence="3">beta-glucosidase</fullName>
        <ecNumber evidence="3">3.2.1.21</ecNumber>
    </recommendedName>
</protein>
<dbReference type="GO" id="GO:0009251">
    <property type="term" value="P:glucan catabolic process"/>
    <property type="evidence" value="ECO:0007669"/>
    <property type="project" value="TreeGrafter"/>
</dbReference>
<dbReference type="InterPro" id="IPR051915">
    <property type="entry name" value="Cellulose_Degrad_GH3"/>
</dbReference>
<evidence type="ECO:0000256" key="3">
    <source>
        <dbReference type="ARBA" id="ARBA00012744"/>
    </source>
</evidence>
<dbReference type="AlphaFoldDB" id="A0A8J3LNI1"/>
<keyword evidence="5 8" id="KW-0378">Hydrolase</keyword>
<dbReference type="Pfam" id="PF00933">
    <property type="entry name" value="Glyco_hydro_3"/>
    <property type="match status" value="1"/>
</dbReference>
<evidence type="ECO:0000256" key="6">
    <source>
        <dbReference type="ARBA" id="ARBA00023295"/>
    </source>
</evidence>
<dbReference type="PANTHER" id="PTHR30620:SF16">
    <property type="entry name" value="LYSOSOMAL BETA GLUCOSIDASE"/>
    <property type="match status" value="1"/>
</dbReference>
<evidence type="ECO:0000313" key="9">
    <source>
        <dbReference type="Proteomes" id="UP000653674"/>
    </source>
</evidence>
<evidence type="ECO:0000256" key="2">
    <source>
        <dbReference type="ARBA" id="ARBA00005336"/>
    </source>
</evidence>
<keyword evidence="9" id="KW-1185">Reference proteome</keyword>
<evidence type="ECO:0000259" key="7">
    <source>
        <dbReference type="SMART" id="SM01217"/>
    </source>
</evidence>
<dbReference type="GO" id="GO:0008422">
    <property type="term" value="F:beta-glucosidase activity"/>
    <property type="evidence" value="ECO:0007669"/>
    <property type="project" value="UniProtKB-EC"/>
</dbReference>
<accession>A0A8J3LNI1</accession>
<dbReference type="EC" id="3.2.1.21" evidence="3"/>
<dbReference type="FunFam" id="3.20.20.300:FF:000007">
    <property type="entry name" value="Lysosomal beta glucosidase"/>
    <property type="match status" value="1"/>
</dbReference>
<dbReference type="InterPro" id="IPR036962">
    <property type="entry name" value="Glyco_hydro_3_N_sf"/>
</dbReference>